<feature type="domain" description="PPIase cyclophilin-type" evidence="5">
    <location>
        <begin position="54"/>
        <end position="217"/>
    </location>
</feature>
<dbReference type="PROSITE" id="PS50072">
    <property type="entry name" value="CSA_PPIASE_2"/>
    <property type="match status" value="1"/>
</dbReference>
<dbReference type="Proteomes" id="UP001360953">
    <property type="component" value="Unassembled WGS sequence"/>
</dbReference>
<dbReference type="InterPro" id="IPR020892">
    <property type="entry name" value="Cyclophilin-type_PPIase_CS"/>
</dbReference>
<dbReference type="InterPro" id="IPR002130">
    <property type="entry name" value="Cyclophilin-type_PPIase_dom"/>
</dbReference>
<keyword evidence="3 4" id="KW-0413">Isomerase</keyword>
<evidence type="ECO:0000256" key="4">
    <source>
        <dbReference type="RuleBase" id="RU363019"/>
    </source>
</evidence>
<dbReference type="InterPro" id="IPR029000">
    <property type="entry name" value="Cyclophilin-like_dom_sf"/>
</dbReference>
<proteinExistence type="inferred from homology"/>
<comment type="catalytic activity">
    <reaction evidence="1 4">
        <text>[protein]-peptidylproline (omega=180) = [protein]-peptidylproline (omega=0)</text>
        <dbReference type="Rhea" id="RHEA:16237"/>
        <dbReference type="Rhea" id="RHEA-COMP:10747"/>
        <dbReference type="Rhea" id="RHEA-COMP:10748"/>
        <dbReference type="ChEBI" id="CHEBI:83833"/>
        <dbReference type="ChEBI" id="CHEBI:83834"/>
        <dbReference type="EC" id="5.2.1.8"/>
    </reaction>
</comment>
<dbReference type="CDD" id="cd01926">
    <property type="entry name" value="cyclophilin_ABH_like"/>
    <property type="match status" value="1"/>
</dbReference>
<evidence type="ECO:0000313" key="6">
    <source>
        <dbReference type="EMBL" id="KAK7540782.1"/>
    </source>
</evidence>
<dbReference type="SUPFAM" id="SSF50891">
    <property type="entry name" value="Cyclophilin-like"/>
    <property type="match status" value="1"/>
</dbReference>
<accession>A0ABR1M1P9</accession>
<comment type="function">
    <text evidence="4">PPIases accelerate the folding of proteins. It catalyzes the cis-trans isomerization of proline imidic peptide bonds in oligopeptides.</text>
</comment>
<dbReference type="PANTHER" id="PTHR11071:SF561">
    <property type="entry name" value="PEPTIDYL-PROLYL CIS-TRANS ISOMERASE D-RELATED"/>
    <property type="match status" value="1"/>
</dbReference>
<dbReference type="PRINTS" id="PR00153">
    <property type="entry name" value="CSAPPISMRASE"/>
</dbReference>
<evidence type="ECO:0000256" key="1">
    <source>
        <dbReference type="ARBA" id="ARBA00000971"/>
    </source>
</evidence>
<reference evidence="6 7" key="1">
    <citation type="submission" date="2024-04" db="EMBL/GenBank/DDBJ databases">
        <title>Phyllosticta paracitricarpa is synonymous to the EU quarantine fungus P. citricarpa based on phylogenomic analyses.</title>
        <authorList>
            <consortium name="Lawrence Berkeley National Laboratory"/>
            <person name="Van ingen-buijs V.A."/>
            <person name="Van westerhoven A.C."/>
            <person name="Haridas S."/>
            <person name="Skiadas P."/>
            <person name="Martin F."/>
            <person name="Groenewald J.Z."/>
            <person name="Crous P.W."/>
            <person name="Seidl M.F."/>
        </authorList>
    </citation>
    <scope>NUCLEOTIDE SEQUENCE [LARGE SCALE GENOMIC DNA]</scope>
    <source>
        <strain evidence="6 7">CPC 17464</strain>
    </source>
</reference>
<dbReference type="PROSITE" id="PS00170">
    <property type="entry name" value="CSA_PPIASE_1"/>
    <property type="match status" value="1"/>
</dbReference>
<organism evidence="6 7">
    <name type="scientific">Phyllosticta citribraziliensis</name>
    <dbReference type="NCBI Taxonomy" id="989973"/>
    <lineage>
        <taxon>Eukaryota</taxon>
        <taxon>Fungi</taxon>
        <taxon>Dikarya</taxon>
        <taxon>Ascomycota</taxon>
        <taxon>Pezizomycotina</taxon>
        <taxon>Dothideomycetes</taxon>
        <taxon>Dothideomycetes incertae sedis</taxon>
        <taxon>Botryosphaeriales</taxon>
        <taxon>Phyllostictaceae</taxon>
        <taxon>Phyllosticta</taxon>
    </lineage>
</organism>
<gene>
    <name evidence="6" type="ORF">J3D65DRAFT_616463</name>
</gene>
<evidence type="ECO:0000259" key="5">
    <source>
        <dbReference type="PROSITE" id="PS50072"/>
    </source>
</evidence>
<protein>
    <recommendedName>
        <fullName evidence="4">Peptidyl-prolyl cis-trans isomerase</fullName>
        <shortName evidence="4">PPIase</shortName>
        <ecNumber evidence="4">5.2.1.8</ecNumber>
    </recommendedName>
</protein>
<comment type="similarity">
    <text evidence="4">Belongs to the cyclophilin-type PPIase family.</text>
</comment>
<keyword evidence="2 4" id="KW-0697">Rotamase</keyword>
<dbReference type="Gene3D" id="2.40.100.10">
    <property type="entry name" value="Cyclophilin-like"/>
    <property type="match status" value="1"/>
</dbReference>
<dbReference type="RefSeq" id="XP_066657713.1">
    <property type="nucleotide sequence ID" value="XM_066799449.1"/>
</dbReference>
<keyword evidence="7" id="KW-1185">Reference proteome</keyword>
<dbReference type="GO" id="GO:0016853">
    <property type="term" value="F:isomerase activity"/>
    <property type="evidence" value="ECO:0007669"/>
    <property type="project" value="UniProtKB-KW"/>
</dbReference>
<sequence length="218" mass="23810">MLPAATPPMAATPPSPHVPSCLVVTTIPILHEPSRHRLSNMASSVRNPENPIVFFDVSLGGEPLGRIKMELFKDVVPRTAENFRQFCTGETKNALGRPQGYKGSKFHRVIKDFMIQGGDFLNGDGTGSTCIYGSRSFADENFQLKHDSPGLLSMANSGADTNGSQFFITTVATPFLNNKHVVFGQVVDGMDVVRKVENTRTQREKPVQDVTIAQCGEM</sequence>
<dbReference type="PANTHER" id="PTHR11071">
    <property type="entry name" value="PEPTIDYL-PROLYL CIS-TRANS ISOMERASE"/>
    <property type="match status" value="1"/>
</dbReference>
<dbReference type="GeneID" id="92032355"/>
<name>A0ABR1M1P9_9PEZI</name>
<comment type="caution">
    <text evidence="6">The sequence shown here is derived from an EMBL/GenBank/DDBJ whole genome shotgun (WGS) entry which is preliminary data.</text>
</comment>
<evidence type="ECO:0000313" key="7">
    <source>
        <dbReference type="Proteomes" id="UP001360953"/>
    </source>
</evidence>
<dbReference type="Pfam" id="PF00160">
    <property type="entry name" value="Pro_isomerase"/>
    <property type="match status" value="1"/>
</dbReference>
<evidence type="ECO:0000256" key="2">
    <source>
        <dbReference type="ARBA" id="ARBA00023110"/>
    </source>
</evidence>
<evidence type="ECO:0000256" key="3">
    <source>
        <dbReference type="ARBA" id="ARBA00023235"/>
    </source>
</evidence>
<dbReference type="EMBL" id="JBBPEH010000003">
    <property type="protein sequence ID" value="KAK7540782.1"/>
    <property type="molecule type" value="Genomic_DNA"/>
</dbReference>
<dbReference type="EC" id="5.2.1.8" evidence="4"/>